<accession>A0A1I6HQM8</accession>
<proteinExistence type="predicted"/>
<dbReference type="Pfam" id="PF14539">
    <property type="entry name" value="DUF4442"/>
    <property type="match status" value="1"/>
</dbReference>
<dbReference type="CDD" id="cd03443">
    <property type="entry name" value="PaaI_thioesterase"/>
    <property type="match status" value="1"/>
</dbReference>
<keyword evidence="2" id="KW-1185">Reference proteome</keyword>
<evidence type="ECO:0000313" key="1">
    <source>
        <dbReference type="EMBL" id="SFR56684.1"/>
    </source>
</evidence>
<gene>
    <name evidence="1" type="ORF">SAMN04488070_2038</name>
</gene>
<protein>
    <submittedName>
        <fullName evidence="1">Acyl-coenzyme A thioesterase PaaI, contains HGG motif</fullName>
    </submittedName>
</protein>
<reference evidence="2" key="1">
    <citation type="submission" date="2016-10" db="EMBL/GenBank/DDBJ databases">
        <authorList>
            <person name="Varghese N."/>
            <person name="Submissions S."/>
        </authorList>
    </citation>
    <scope>NUCLEOTIDE SEQUENCE [LARGE SCALE GENOMIC DNA]</scope>
    <source>
        <strain evidence="2">CGMCC 1.7285</strain>
    </source>
</reference>
<sequence>MSDNYLLKLYHKTLKYPFGRALFSRMFAAKAPYFKTIKPTIETLEPNHCELTFKKRKAVANHIGTVHAIALCNGLEMAMGALAEATIPKHLRWIPKGMQVNYTAKADSDIRIVATSEPDAWVEGDLPVTVQGFRADGTLVIDGTITIYISAKPSKKKA</sequence>
<dbReference type="RefSeq" id="WP_177203833.1">
    <property type="nucleotide sequence ID" value="NZ_FOYU01000003.1"/>
</dbReference>
<dbReference type="InterPro" id="IPR029069">
    <property type="entry name" value="HotDog_dom_sf"/>
</dbReference>
<dbReference type="SUPFAM" id="SSF54637">
    <property type="entry name" value="Thioesterase/thiol ester dehydrase-isomerase"/>
    <property type="match status" value="1"/>
</dbReference>
<dbReference type="Gene3D" id="3.10.129.10">
    <property type="entry name" value="Hotdog Thioesterase"/>
    <property type="match status" value="1"/>
</dbReference>
<dbReference type="AlphaFoldDB" id="A0A1I6HQM8"/>
<dbReference type="InterPro" id="IPR027961">
    <property type="entry name" value="DUF4442"/>
</dbReference>
<evidence type="ECO:0000313" key="2">
    <source>
        <dbReference type="Proteomes" id="UP000199424"/>
    </source>
</evidence>
<dbReference type="EMBL" id="FOYU01000003">
    <property type="protein sequence ID" value="SFR56684.1"/>
    <property type="molecule type" value="Genomic_DNA"/>
</dbReference>
<dbReference type="Proteomes" id="UP000199424">
    <property type="component" value="Unassembled WGS sequence"/>
</dbReference>
<name>A0A1I6HQM8_9GAMM</name>
<organism evidence="1 2">
    <name type="scientific">Pseudidiomarina maritima</name>
    <dbReference type="NCBI Taxonomy" id="519453"/>
    <lineage>
        <taxon>Bacteria</taxon>
        <taxon>Pseudomonadati</taxon>
        <taxon>Pseudomonadota</taxon>
        <taxon>Gammaproteobacteria</taxon>
        <taxon>Alteromonadales</taxon>
        <taxon>Idiomarinaceae</taxon>
        <taxon>Pseudidiomarina</taxon>
    </lineage>
</organism>